<dbReference type="Proteomes" id="UP000285138">
    <property type="component" value="Unassembled WGS sequence"/>
</dbReference>
<dbReference type="InterPro" id="IPR002477">
    <property type="entry name" value="Peptidoglycan-bd-like"/>
</dbReference>
<dbReference type="Gene3D" id="3.90.226.10">
    <property type="entry name" value="2-enoyl-CoA Hydratase, Chain A, domain 1"/>
    <property type="match status" value="1"/>
</dbReference>
<evidence type="ECO:0000313" key="8">
    <source>
        <dbReference type="Proteomes" id="UP000285138"/>
    </source>
</evidence>
<dbReference type="SUPFAM" id="SSF50156">
    <property type="entry name" value="PDZ domain-like"/>
    <property type="match status" value="1"/>
</dbReference>
<name>A0A424YBS2_9FIRM</name>
<dbReference type="NCBIfam" id="TIGR00225">
    <property type="entry name" value="prc"/>
    <property type="match status" value="1"/>
</dbReference>
<evidence type="ECO:0000313" key="7">
    <source>
        <dbReference type="EMBL" id="RQD74224.1"/>
    </source>
</evidence>
<evidence type="ECO:0000256" key="2">
    <source>
        <dbReference type="ARBA" id="ARBA00022670"/>
    </source>
</evidence>
<dbReference type="EMBL" id="QZAA01000213">
    <property type="protein sequence ID" value="RQD74224.1"/>
    <property type="molecule type" value="Genomic_DNA"/>
</dbReference>
<dbReference type="InterPro" id="IPR005151">
    <property type="entry name" value="Tail-specific_protease"/>
</dbReference>
<dbReference type="SUPFAM" id="SSF47090">
    <property type="entry name" value="PGBD-like"/>
    <property type="match status" value="1"/>
</dbReference>
<dbReference type="InterPro" id="IPR036365">
    <property type="entry name" value="PGBD-like_sf"/>
</dbReference>
<comment type="caution">
    <text evidence="7">The sequence shown here is derived from an EMBL/GenBank/DDBJ whole genome shotgun (WGS) entry which is preliminary data.</text>
</comment>
<dbReference type="Gene3D" id="1.10.101.10">
    <property type="entry name" value="PGBD-like superfamily/PGBD"/>
    <property type="match status" value="1"/>
</dbReference>
<evidence type="ECO:0000256" key="5">
    <source>
        <dbReference type="RuleBase" id="RU004404"/>
    </source>
</evidence>
<dbReference type="Pfam" id="PF22694">
    <property type="entry name" value="CtpB_N-like"/>
    <property type="match status" value="1"/>
</dbReference>
<dbReference type="Pfam" id="PF03572">
    <property type="entry name" value="Peptidase_S41"/>
    <property type="match status" value="1"/>
</dbReference>
<dbReference type="Pfam" id="PF01471">
    <property type="entry name" value="PG_binding_1"/>
    <property type="match status" value="1"/>
</dbReference>
<dbReference type="Gene3D" id="2.30.42.10">
    <property type="match status" value="1"/>
</dbReference>
<dbReference type="InterPro" id="IPR036034">
    <property type="entry name" value="PDZ_sf"/>
</dbReference>
<dbReference type="InterPro" id="IPR029045">
    <property type="entry name" value="ClpP/crotonase-like_dom_sf"/>
</dbReference>
<dbReference type="FunFam" id="2.30.42.10:FF:000063">
    <property type="entry name" value="Peptidase, S41 family"/>
    <property type="match status" value="1"/>
</dbReference>
<dbReference type="InterPro" id="IPR001478">
    <property type="entry name" value="PDZ"/>
</dbReference>
<dbReference type="InterPro" id="IPR004447">
    <property type="entry name" value="Peptidase_S41A"/>
</dbReference>
<organism evidence="7 8">
    <name type="scientific">Candidatus Syntrophonatronum acetioxidans</name>
    <dbReference type="NCBI Taxonomy" id="1795816"/>
    <lineage>
        <taxon>Bacteria</taxon>
        <taxon>Bacillati</taxon>
        <taxon>Bacillota</taxon>
        <taxon>Clostridia</taxon>
        <taxon>Eubacteriales</taxon>
        <taxon>Syntrophomonadaceae</taxon>
        <taxon>Candidatus Syntrophonatronum</taxon>
    </lineage>
</organism>
<dbReference type="SMART" id="SM00228">
    <property type="entry name" value="PDZ"/>
    <property type="match status" value="1"/>
</dbReference>
<evidence type="ECO:0000256" key="4">
    <source>
        <dbReference type="ARBA" id="ARBA00022825"/>
    </source>
</evidence>
<dbReference type="CDD" id="cd07560">
    <property type="entry name" value="Peptidase_S41_CPP"/>
    <property type="match status" value="1"/>
</dbReference>
<gene>
    <name evidence="7" type="ORF">D5R97_08140</name>
</gene>
<accession>A0A424YBS2</accession>
<dbReference type="InterPro" id="IPR041489">
    <property type="entry name" value="PDZ_6"/>
</dbReference>
<dbReference type="InterPro" id="IPR055210">
    <property type="entry name" value="CtpA/B_N"/>
</dbReference>
<protein>
    <submittedName>
        <fullName evidence="7">PDZ domain-containing protein</fullName>
    </submittedName>
</protein>
<dbReference type="Gene3D" id="3.30.750.44">
    <property type="match status" value="1"/>
</dbReference>
<dbReference type="GO" id="GO:0008236">
    <property type="term" value="F:serine-type peptidase activity"/>
    <property type="evidence" value="ECO:0007669"/>
    <property type="project" value="UniProtKB-KW"/>
</dbReference>
<dbReference type="Pfam" id="PF17820">
    <property type="entry name" value="PDZ_6"/>
    <property type="match status" value="1"/>
</dbReference>
<dbReference type="CDD" id="cd06782">
    <property type="entry name" value="cpPDZ_CPP-like"/>
    <property type="match status" value="1"/>
</dbReference>
<dbReference type="SUPFAM" id="SSF52096">
    <property type="entry name" value="ClpP/crotonase"/>
    <property type="match status" value="1"/>
</dbReference>
<dbReference type="SMART" id="SM00245">
    <property type="entry name" value="TSPc"/>
    <property type="match status" value="1"/>
</dbReference>
<dbReference type="GO" id="GO:0030288">
    <property type="term" value="C:outer membrane-bounded periplasmic space"/>
    <property type="evidence" value="ECO:0007669"/>
    <property type="project" value="TreeGrafter"/>
</dbReference>
<sequence length="486" mass="54427">MKDKRLIVALLCGLLIISNIATYHFAMNILPEIRGEEPVISPVEEKEFEGDPEIDQEEDLENLELFIKVLNLLQERYIEEVPVEKLVRGAIDGMIEALDDPQTSFLDRDELKNLFIQTTGTFNGIGIEVTMVDDRVTVIAPIKGTPGEKAGLAPGDQIVEVDGENIEGLPLLEAINIIRGPEGTAIKLTVIREGAQEPLEFEVVRESIMLETVDYHLTDKGFGYIQISNFDEQTGIHFRRALENLEEKNMEGLIIDLRNNPGGLLQSAIEVGREVVPRGPITYMVDGQGEVLNTYSSFADPRPYPMVVLVNSFSASASEVVAGALQDSGAAVLIGEPTFGKATVQNIHRFFAEEAGMRYTVAKYLTPAKRDINEEGLQPDFEEELPRVFYFYRFPFTRHLSLGDYGDDVYHMQEMLELLGYPCGEEGLFDDKTGESLKKFQGEMDIEPQGVLDDYTARKLREEVKESLPLHDTQLKKAEEYLEGAK</sequence>
<proteinExistence type="inferred from homology"/>
<dbReference type="InterPro" id="IPR036366">
    <property type="entry name" value="PGBDSf"/>
</dbReference>
<dbReference type="GO" id="GO:0007165">
    <property type="term" value="P:signal transduction"/>
    <property type="evidence" value="ECO:0007669"/>
    <property type="project" value="TreeGrafter"/>
</dbReference>
<dbReference type="GO" id="GO:0006508">
    <property type="term" value="P:proteolysis"/>
    <property type="evidence" value="ECO:0007669"/>
    <property type="project" value="UniProtKB-KW"/>
</dbReference>
<dbReference type="PROSITE" id="PS50106">
    <property type="entry name" value="PDZ"/>
    <property type="match status" value="1"/>
</dbReference>
<feature type="domain" description="PDZ" evidence="6">
    <location>
        <begin position="111"/>
        <end position="179"/>
    </location>
</feature>
<evidence type="ECO:0000256" key="3">
    <source>
        <dbReference type="ARBA" id="ARBA00022801"/>
    </source>
</evidence>
<keyword evidence="2 5" id="KW-0645">Protease</keyword>
<dbReference type="PANTHER" id="PTHR32060:SF30">
    <property type="entry name" value="CARBOXY-TERMINAL PROCESSING PROTEASE CTPA"/>
    <property type="match status" value="1"/>
</dbReference>
<evidence type="ECO:0000259" key="6">
    <source>
        <dbReference type="PROSITE" id="PS50106"/>
    </source>
</evidence>
<dbReference type="PANTHER" id="PTHR32060">
    <property type="entry name" value="TAIL-SPECIFIC PROTEASE"/>
    <property type="match status" value="1"/>
</dbReference>
<comment type="similarity">
    <text evidence="1 5">Belongs to the peptidase S41A family.</text>
</comment>
<keyword evidence="4 5" id="KW-0720">Serine protease</keyword>
<reference evidence="7 8" key="1">
    <citation type="submission" date="2018-08" db="EMBL/GenBank/DDBJ databases">
        <title>The metabolism and importance of syntrophic acetate oxidation coupled to methane or sulfide production in haloalkaline environments.</title>
        <authorList>
            <person name="Timmers P.H.A."/>
            <person name="Vavourakis C.D."/>
            <person name="Sorokin D.Y."/>
            <person name="Sinninghe Damste J.S."/>
            <person name="Muyzer G."/>
            <person name="Stams A.J.M."/>
            <person name="Plugge C.M."/>
        </authorList>
    </citation>
    <scope>NUCLEOTIDE SEQUENCE [LARGE SCALE GENOMIC DNA]</scope>
    <source>
        <strain evidence="7">MSAO_Bac1</strain>
    </source>
</reference>
<dbReference type="GO" id="GO:0004175">
    <property type="term" value="F:endopeptidase activity"/>
    <property type="evidence" value="ECO:0007669"/>
    <property type="project" value="TreeGrafter"/>
</dbReference>
<evidence type="ECO:0000256" key="1">
    <source>
        <dbReference type="ARBA" id="ARBA00009179"/>
    </source>
</evidence>
<dbReference type="AlphaFoldDB" id="A0A424YBS2"/>
<keyword evidence="3 5" id="KW-0378">Hydrolase</keyword>